<organism evidence="1 2">
    <name type="scientific">Lichtheimia corymbifera JMRC:FSU:9682</name>
    <dbReference type="NCBI Taxonomy" id="1263082"/>
    <lineage>
        <taxon>Eukaryota</taxon>
        <taxon>Fungi</taxon>
        <taxon>Fungi incertae sedis</taxon>
        <taxon>Mucoromycota</taxon>
        <taxon>Mucoromycotina</taxon>
        <taxon>Mucoromycetes</taxon>
        <taxon>Mucorales</taxon>
        <taxon>Lichtheimiaceae</taxon>
        <taxon>Lichtheimia</taxon>
    </lineage>
</organism>
<dbReference type="EMBL" id="CBTN010000013">
    <property type="protein sequence ID" value="CDH52436.1"/>
    <property type="molecule type" value="Genomic_DNA"/>
</dbReference>
<dbReference type="AlphaFoldDB" id="A0A068RTZ4"/>
<gene>
    <name evidence="1" type="ORF">LCOR_03906.1</name>
</gene>
<evidence type="ECO:0000313" key="2">
    <source>
        <dbReference type="Proteomes" id="UP000027586"/>
    </source>
</evidence>
<dbReference type="Proteomes" id="UP000027586">
    <property type="component" value="Unassembled WGS sequence"/>
</dbReference>
<accession>A0A068RTZ4</accession>
<protein>
    <submittedName>
        <fullName evidence="1">Uncharacterized protein</fullName>
    </submittedName>
</protein>
<evidence type="ECO:0000313" key="1">
    <source>
        <dbReference type="EMBL" id="CDH52436.1"/>
    </source>
</evidence>
<comment type="caution">
    <text evidence="1">The sequence shown here is derived from an EMBL/GenBank/DDBJ whole genome shotgun (WGS) entry which is preliminary data.</text>
</comment>
<proteinExistence type="predicted"/>
<name>A0A068RTZ4_9FUNG</name>
<sequence length="110" mass="12716">MKMHMPLEIGRLQILTTINQCNVTRDSSNSFMHMATSQHYVQVRGNNLPKAHAIWESSTGEMVDTTTLFGFKDYSTSNYRLDNIAPCNTVSDLTDFYKERLHQGHPYLRF</sequence>
<dbReference type="VEuPathDB" id="FungiDB:LCOR_03906.1"/>
<keyword evidence="2" id="KW-1185">Reference proteome</keyword>
<reference evidence="1" key="1">
    <citation type="submission" date="2013-08" db="EMBL/GenBank/DDBJ databases">
        <title>Gene expansion shapes genome architecture in the human pathogen Lichtheimia corymbifera: an evolutionary genomics analysis in the ancient terrestrial Mucorales (Mucoromycotina).</title>
        <authorList>
            <person name="Schwartze V.U."/>
            <person name="Winter S."/>
            <person name="Shelest E."/>
            <person name="Marcet-Houben M."/>
            <person name="Horn F."/>
            <person name="Wehner S."/>
            <person name="Hoffmann K."/>
            <person name="Riege K."/>
            <person name="Sammeth M."/>
            <person name="Nowrousian M."/>
            <person name="Valiante V."/>
            <person name="Linde J."/>
            <person name="Jacobsen I.D."/>
            <person name="Marz M."/>
            <person name="Brakhage A.A."/>
            <person name="Gabaldon T."/>
            <person name="Bocker S."/>
            <person name="Voigt K."/>
        </authorList>
    </citation>
    <scope>NUCLEOTIDE SEQUENCE [LARGE SCALE GENOMIC DNA]</scope>
    <source>
        <strain evidence="1">FSU 9682</strain>
    </source>
</reference>